<evidence type="ECO:0000256" key="2">
    <source>
        <dbReference type="SAM" id="SignalP"/>
    </source>
</evidence>
<sequence length="123" mass="12633">MAPPSLTTLTILLGFSAAFWCLDPLESIHTGKIQTSQQSPAARLAAAALPPAVLATFGLTLLLLITHVRALGRANVAGGRLLGRLDKATLTATVTALIAGAVLRLVADGHLGGADDVGWLDMQ</sequence>
<comment type="caution">
    <text evidence="3">The sequence shown here is derived from an EMBL/GenBank/DDBJ whole genome shotgun (WGS) entry which is preliminary data.</text>
</comment>
<reference evidence="3 4" key="1">
    <citation type="submission" date="2016-09" db="EMBL/GenBank/DDBJ databases">
        <title>The draft genome of Dichanthelium oligosanthes: A C3 panicoid grass species.</title>
        <authorList>
            <person name="Studer A.J."/>
            <person name="Schnable J.C."/>
            <person name="Brutnell T.P."/>
        </authorList>
    </citation>
    <scope>NUCLEOTIDE SEQUENCE [LARGE SCALE GENOMIC DNA]</scope>
    <source>
        <strain evidence="4">cv. Kellogg 1175</strain>
        <tissue evidence="3">Leaf</tissue>
    </source>
</reference>
<name>A0A1E5VSI3_9POAL</name>
<organism evidence="3 4">
    <name type="scientific">Dichanthelium oligosanthes</name>
    <dbReference type="NCBI Taxonomy" id="888268"/>
    <lineage>
        <taxon>Eukaryota</taxon>
        <taxon>Viridiplantae</taxon>
        <taxon>Streptophyta</taxon>
        <taxon>Embryophyta</taxon>
        <taxon>Tracheophyta</taxon>
        <taxon>Spermatophyta</taxon>
        <taxon>Magnoliopsida</taxon>
        <taxon>Liliopsida</taxon>
        <taxon>Poales</taxon>
        <taxon>Poaceae</taxon>
        <taxon>PACMAD clade</taxon>
        <taxon>Panicoideae</taxon>
        <taxon>Panicodae</taxon>
        <taxon>Paniceae</taxon>
        <taxon>Dichantheliinae</taxon>
        <taxon>Dichanthelium</taxon>
    </lineage>
</organism>
<feature type="transmembrane region" description="Helical" evidence="1">
    <location>
        <begin position="88"/>
        <end position="107"/>
    </location>
</feature>
<keyword evidence="4" id="KW-1185">Reference proteome</keyword>
<keyword evidence="1" id="KW-1133">Transmembrane helix</keyword>
<gene>
    <name evidence="3" type="ORF">BAE44_0010913</name>
</gene>
<accession>A0A1E5VSI3</accession>
<dbReference type="EMBL" id="LWDX02030907">
    <property type="protein sequence ID" value="OEL28069.1"/>
    <property type="molecule type" value="Genomic_DNA"/>
</dbReference>
<feature type="transmembrane region" description="Helical" evidence="1">
    <location>
        <begin position="45"/>
        <end position="68"/>
    </location>
</feature>
<proteinExistence type="predicted"/>
<dbReference type="AlphaFoldDB" id="A0A1E5VSI3"/>
<evidence type="ECO:0000256" key="1">
    <source>
        <dbReference type="SAM" id="Phobius"/>
    </source>
</evidence>
<feature type="signal peptide" evidence="2">
    <location>
        <begin position="1"/>
        <end position="18"/>
    </location>
</feature>
<keyword evidence="1" id="KW-0472">Membrane</keyword>
<protein>
    <submittedName>
        <fullName evidence="3">Uncharacterized protein</fullName>
    </submittedName>
</protein>
<feature type="chain" id="PRO_5009188408" evidence="2">
    <location>
        <begin position="19"/>
        <end position="123"/>
    </location>
</feature>
<keyword evidence="2" id="KW-0732">Signal</keyword>
<evidence type="ECO:0000313" key="4">
    <source>
        <dbReference type="Proteomes" id="UP000095767"/>
    </source>
</evidence>
<dbReference type="Proteomes" id="UP000095767">
    <property type="component" value="Unassembled WGS sequence"/>
</dbReference>
<keyword evidence="1" id="KW-0812">Transmembrane</keyword>
<evidence type="ECO:0000313" key="3">
    <source>
        <dbReference type="EMBL" id="OEL28069.1"/>
    </source>
</evidence>